<proteinExistence type="predicted"/>
<gene>
    <name evidence="1" type="ORF">FN924_09660</name>
</gene>
<dbReference type="Proteomes" id="UP000315215">
    <property type="component" value="Chromosome"/>
</dbReference>
<dbReference type="InterPro" id="IPR014913">
    <property type="entry name" value="YppE-like"/>
</dbReference>
<dbReference type="OrthoDB" id="2691485at2"/>
<dbReference type="RefSeq" id="WP_143893982.1">
    <property type="nucleotide sequence ID" value="NZ_CP041666.1"/>
</dbReference>
<protein>
    <submittedName>
        <fullName evidence="1">DUF1798 family protein</fullName>
    </submittedName>
</protein>
<dbReference type="Pfam" id="PF08807">
    <property type="entry name" value="DUF1798"/>
    <property type="match status" value="1"/>
</dbReference>
<evidence type="ECO:0000313" key="2">
    <source>
        <dbReference type="Proteomes" id="UP000315215"/>
    </source>
</evidence>
<organism evidence="1 2">
    <name type="scientific">Radiobacillus deserti</name>
    <dbReference type="NCBI Taxonomy" id="2594883"/>
    <lineage>
        <taxon>Bacteria</taxon>
        <taxon>Bacillati</taxon>
        <taxon>Bacillota</taxon>
        <taxon>Bacilli</taxon>
        <taxon>Bacillales</taxon>
        <taxon>Bacillaceae</taxon>
        <taxon>Radiobacillus</taxon>
    </lineage>
</organism>
<dbReference type="EMBL" id="CP041666">
    <property type="protein sequence ID" value="QDP40423.1"/>
    <property type="molecule type" value="Genomic_DNA"/>
</dbReference>
<evidence type="ECO:0000313" key="1">
    <source>
        <dbReference type="EMBL" id="QDP40423.1"/>
    </source>
</evidence>
<keyword evidence="2" id="KW-1185">Reference proteome</keyword>
<dbReference type="InterPro" id="IPR023351">
    <property type="entry name" value="YppE-like_sf"/>
</dbReference>
<sequence length="120" mass="14537">MTLHESIESLKKDLQHLHTYYETHEKPENKRDPAFFEYVKEETTPIYKKIKAWEQEALAFVKDREVRVHPQQVASTAENLELLLMHSYYIDVRKKRYMELYKSVEYVFDLLLKDLRAKNS</sequence>
<dbReference type="KEGG" id="aqt:FN924_09660"/>
<dbReference type="SUPFAM" id="SSF140415">
    <property type="entry name" value="YppE-like"/>
    <property type="match status" value="1"/>
</dbReference>
<dbReference type="AlphaFoldDB" id="A0A516KG94"/>
<dbReference type="Gene3D" id="1.20.120.440">
    <property type="entry name" value="YppE-like"/>
    <property type="match status" value="1"/>
</dbReference>
<name>A0A516KG94_9BACI</name>
<accession>A0A516KG94</accession>
<reference evidence="1 2" key="1">
    <citation type="submission" date="2019-07" db="EMBL/GenBank/DDBJ databases">
        <authorList>
            <person name="Li J."/>
        </authorList>
    </citation>
    <scope>NUCLEOTIDE SEQUENCE [LARGE SCALE GENOMIC DNA]</scope>
    <source>
        <strain evidence="1 2">TKL69</strain>
    </source>
</reference>